<protein>
    <submittedName>
        <fullName evidence="2">Uncharacterized protein</fullName>
    </submittedName>
</protein>
<reference evidence="2" key="1">
    <citation type="submission" date="2014-11" db="EMBL/GenBank/DDBJ databases">
        <authorList>
            <person name="Zhu J."/>
            <person name="Qi W."/>
            <person name="Song R."/>
        </authorList>
    </citation>
    <scope>NUCLEOTIDE SEQUENCE</scope>
</reference>
<sequence>MTLVSSFQYNHSRFQTKFNFDNRIIYWPTRLFNMQAIPPRPPNQMMPVNYQMQYSQGNSGYRAMIKPIDLLDWRTTVEVIRTYIGIMLVCALIHYIIEIIYETIRQESTDETALKIADLFVYLDTAFLISAFIAIIIKTISDTWGIMAYSKIVNQEAAKKLL</sequence>
<dbReference type="AlphaFoldDB" id="A0A1B1TAS6"/>
<keyword evidence="1" id="KW-0472">Membrane</keyword>
<organism evidence="2">
    <name type="scientific">uncultured Poseidoniia archaeon</name>
    <dbReference type="NCBI Taxonomy" id="1697135"/>
    <lineage>
        <taxon>Archaea</taxon>
        <taxon>Methanobacteriati</taxon>
        <taxon>Thermoplasmatota</taxon>
        <taxon>Candidatus Poseidoniia</taxon>
        <taxon>environmental samples</taxon>
    </lineage>
</organism>
<evidence type="ECO:0000313" key="2">
    <source>
        <dbReference type="EMBL" id="ANV79379.1"/>
    </source>
</evidence>
<keyword evidence="1" id="KW-1133">Transmembrane helix</keyword>
<feature type="transmembrane region" description="Helical" evidence="1">
    <location>
        <begin position="80"/>
        <end position="101"/>
    </location>
</feature>
<proteinExistence type="predicted"/>
<name>A0A1B1TAS6_9ARCH</name>
<evidence type="ECO:0000256" key="1">
    <source>
        <dbReference type="SAM" id="Phobius"/>
    </source>
</evidence>
<dbReference type="EMBL" id="KP211825">
    <property type="protein sequence ID" value="ANV79379.1"/>
    <property type="molecule type" value="Genomic_DNA"/>
</dbReference>
<feature type="transmembrane region" description="Helical" evidence="1">
    <location>
        <begin position="113"/>
        <end position="137"/>
    </location>
</feature>
<accession>A0A1B1TAS6</accession>
<reference evidence="2" key="2">
    <citation type="journal article" date="2015" name="ISME J.">
        <title>A new class of marine Euryarchaeota group II from the Mediterranean deep chlorophyll maximum.</title>
        <authorList>
            <person name="Martin-Cuadrado A.B."/>
            <person name="Garcia-Heredia I."/>
            <person name="Molto A.G."/>
            <person name="Lopez-Ubeda R."/>
            <person name="Kimes N."/>
            <person name="Lopez-Garcia P."/>
            <person name="Moreira D."/>
            <person name="Rodriguez-Valera F."/>
        </authorList>
    </citation>
    <scope>NUCLEOTIDE SEQUENCE</scope>
</reference>
<keyword evidence="1" id="KW-0812">Transmembrane</keyword>